<dbReference type="InterPro" id="IPR010260">
    <property type="entry name" value="AlpA"/>
</dbReference>
<sequence>MSYQNSVPSHALPLQGLSRAKDILPLLPFGRASLWKFSKSGQFPAPVRVTGGITAWRNADVIAWLDAQSATNDAEV</sequence>
<evidence type="ECO:0000313" key="2">
    <source>
        <dbReference type="Proteomes" id="UP000076104"/>
    </source>
</evidence>
<dbReference type="Proteomes" id="UP000076104">
    <property type="component" value="Chromosome"/>
</dbReference>
<evidence type="ECO:0000313" key="1">
    <source>
        <dbReference type="EMBL" id="AMT96568.1"/>
    </source>
</evidence>
<dbReference type="Gene3D" id="1.10.238.160">
    <property type="match status" value="1"/>
</dbReference>
<keyword evidence="2" id="KW-1185">Reference proteome</keyword>
<reference evidence="1 2" key="1">
    <citation type="submission" date="2016-03" db="EMBL/GenBank/DDBJ databases">
        <title>Genome sequencing of Psychrobacter alimentarius PAMC 27889.</title>
        <authorList>
            <person name="Lee J."/>
            <person name="Kim O.-S."/>
        </authorList>
    </citation>
    <scope>NUCLEOTIDE SEQUENCE [LARGE SCALE GENOMIC DNA]</scope>
    <source>
        <strain evidence="1 2">PAMC 27889</strain>
    </source>
</reference>
<proteinExistence type="predicted"/>
<gene>
    <name evidence="1" type="ORF">A3K91_0953</name>
</gene>
<dbReference type="RefSeq" id="WP_062844246.1">
    <property type="nucleotide sequence ID" value="NZ_CP014945.1"/>
</dbReference>
<dbReference type="Pfam" id="PF05930">
    <property type="entry name" value="Phage_AlpA"/>
    <property type="match status" value="1"/>
</dbReference>
<protein>
    <submittedName>
        <fullName evidence="1">Prophage CP4-57 regulatory protein AlpA</fullName>
    </submittedName>
</protein>
<accession>A0ABN4N0S3</accession>
<name>A0ABN4N0S3_9GAMM</name>
<organism evidence="1 2">
    <name type="scientific">Psychrobacter alimentarius</name>
    <dbReference type="NCBI Taxonomy" id="261164"/>
    <lineage>
        <taxon>Bacteria</taxon>
        <taxon>Pseudomonadati</taxon>
        <taxon>Pseudomonadota</taxon>
        <taxon>Gammaproteobacteria</taxon>
        <taxon>Moraxellales</taxon>
        <taxon>Moraxellaceae</taxon>
        <taxon>Psychrobacter</taxon>
    </lineage>
</organism>
<dbReference type="EMBL" id="CP014945">
    <property type="protein sequence ID" value="AMT96568.1"/>
    <property type="molecule type" value="Genomic_DNA"/>
</dbReference>
<dbReference type="GeneID" id="33061052"/>